<feature type="compositionally biased region" description="Basic and acidic residues" evidence="1">
    <location>
        <begin position="29"/>
        <end position="38"/>
    </location>
</feature>
<sequence length="166" mass="18763">MAPPYASSYPRAPIRGINNTKKATNHPNSKKEEKENNPPRRPPHHHRSRSPASPTTRTKRRHRGDERSIPFRSKREQAAADSILPPLSDRNQTKMAKSIPRQTQRYTDLPKAPSKKVQGTPFSPARDKSRRRSSAVAATTRGHRSSVIDLDNEQNLDLNTNSNSNF</sequence>
<evidence type="ECO:0000313" key="2">
    <source>
        <dbReference type="EMBL" id="KAG2653768.1"/>
    </source>
</evidence>
<evidence type="ECO:0000256" key="1">
    <source>
        <dbReference type="SAM" id="MobiDB-lite"/>
    </source>
</evidence>
<accession>A0A8T0X575</accession>
<evidence type="ECO:0000313" key="3">
    <source>
        <dbReference type="Proteomes" id="UP000823388"/>
    </source>
</evidence>
<feature type="region of interest" description="Disordered" evidence="1">
    <location>
        <begin position="1"/>
        <end position="166"/>
    </location>
</feature>
<gene>
    <name evidence="2" type="ORF">PVAP13_1NG406119</name>
</gene>
<dbReference type="EMBL" id="CM029038">
    <property type="protein sequence ID" value="KAG2653768.1"/>
    <property type="molecule type" value="Genomic_DNA"/>
</dbReference>
<reference evidence="2" key="1">
    <citation type="submission" date="2020-05" db="EMBL/GenBank/DDBJ databases">
        <title>WGS assembly of Panicum virgatum.</title>
        <authorList>
            <person name="Lovell J.T."/>
            <person name="Jenkins J."/>
            <person name="Shu S."/>
            <person name="Juenger T.E."/>
            <person name="Schmutz J."/>
        </authorList>
    </citation>
    <scope>NUCLEOTIDE SEQUENCE</scope>
    <source>
        <strain evidence="2">AP13</strain>
    </source>
</reference>
<name>A0A8T0X575_PANVG</name>
<keyword evidence="3" id="KW-1185">Reference proteome</keyword>
<feature type="compositionally biased region" description="Low complexity" evidence="1">
    <location>
        <begin position="1"/>
        <end position="13"/>
    </location>
</feature>
<feature type="compositionally biased region" description="Basic and acidic residues" evidence="1">
    <location>
        <begin position="63"/>
        <end position="78"/>
    </location>
</feature>
<protein>
    <submittedName>
        <fullName evidence="2">Uncharacterized protein</fullName>
    </submittedName>
</protein>
<organism evidence="2 3">
    <name type="scientific">Panicum virgatum</name>
    <name type="common">Blackwell switchgrass</name>
    <dbReference type="NCBI Taxonomy" id="38727"/>
    <lineage>
        <taxon>Eukaryota</taxon>
        <taxon>Viridiplantae</taxon>
        <taxon>Streptophyta</taxon>
        <taxon>Embryophyta</taxon>
        <taxon>Tracheophyta</taxon>
        <taxon>Spermatophyta</taxon>
        <taxon>Magnoliopsida</taxon>
        <taxon>Liliopsida</taxon>
        <taxon>Poales</taxon>
        <taxon>Poaceae</taxon>
        <taxon>PACMAD clade</taxon>
        <taxon>Panicoideae</taxon>
        <taxon>Panicodae</taxon>
        <taxon>Paniceae</taxon>
        <taxon>Panicinae</taxon>
        <taxon>Panicum</taxon>
        <taxon>Panicum sect. Hiantes</taxon>
    </lineage>
</organism>
<feature type="compositionally biased region" description="Polar residues" evidence="1">
    <location>
        <begin position="89"/>
        <end position="106"/>
    </location>
</feature>
<dbReference type="AlphaFoldDB" id="A0A8T0X575"/>
<comment type="caution">
    <text evidence="2">The sequence shown here is derived from an EMBL/GenBank/DDBJ whole genome shotgun (WGS) entry which is preliminary data.</text>
</comment>
<feature type="compositionally biased region" description="Polar residues" evidence="1">
    <location>
        <begin position="153"/>
        <end position="166"/>
    </location>
</feature>
<dbReference type="Proteomes" id="UP000823388">
    <property type="component" value="Chromosome 1N"/>
</dbReference>
<proteinExistence type="predicted"/>